<keyword evidence="5" id="KW-0573">Peptidoglycan synthesis</keyword>
<keyword evidence="13" id="KW-0121">Carboxypeptidase</keyword>
<evidence type="ECO:0000256" key="11">
    <source>
        <dbReference type="SAM" id="Phobius"/>
    </source>
</evidence>
<keyword evidence="11" id="KW-0472">Membrane</keyword>
<evidence type="ECO:0000313" key="14">
    <source>
        <dbReference type="Proteomes" id="UP000515860"/>
    </source>
</evidence>
<dbReference type="EMBL" id="CP060635">
    <property type="protein sequence ID" value="QNM08862.1"/>
    <property type="molecule type" value="Genomic_DNA"/>
</dbReference>
<feature type="active site" evidence="7">
    <location>
        <position position="178"/>
    </location>
</feature>
<feature type="active site" description="Proton acceptor" evidence="7">
    <location>
        <position position="124"/>
    </location>
</feature>
<name>A0A7G9GDI0_9FIRM</name>
<keyword evidence="2" id="KW-0732">Signal</keyword>
<dbReference type="InterPro" id="IPR001967">
    <property type="entry name" value="Peptidase_S11_N"/>
</dbReference>
<dbReference type="AlphaFoldDB" id="A0A7G9GDI0"/>
<dbReference type="RefSeq" id="WP_249328982.1">
    <property type="nucleotide sequence ID" value="NZ_CP060635.1"/>
</dbReference>
<dbReference type="InterPro" id="IPR018044">
    <property type="entry name" value="Peptidase_S11"/>
</dbReference>
<keyword evidence="13" id="KW-0645">Protease</keyword>
<evidence type="ECO:0000259" key="12">
    <source>
        <dbReference type="Pfam" id="PF00768"/>
    </source>
</evidence>
<accession>A0A7G9GDI0</accession>
<dbReference type="GO" id="GO:0006508">
    <property type="term" value="P:proteolysis"/>
    <property type="evidence" value="ECO:0007669"/>
    <property type="project" value="InterPro"/>
</dbReference>
<dbReference type="InterPro" id="IPR012338">
    <property type="entry name" value="Beta-lactam/transpept-like"/>
</dbReference>
<dbReference type="KEGG" id="whj:H9Q79_00695"/>
<evidence type="ECO:0000256" key="6">
    <source>
        <dbReference type="ARBA" id="ARBA00023316"/>
    </source>
</evidence>
<evidence type="ECO:0000256" key="2">
    <source>
        <dbReference type="ARBA" id="ARBA00022729"/>
    </source>
</evidence>
<evidence type="ECO:0000256" key="8">
    <source>
        <dbReference type="PIRSR" id="PIRSR618044-2"/>
    </source>
</evidence>
<dbReference type="GO" id="GO:0008360">
    <property type="term" value="P:regulation of cell shape"/>
    <property type="evidence" value="ECO:0007669"/>
    <property type="project" value="UniProtKB-KW"/>
</dbReference>
<dbReference type="PRINTS" id="PR00725">
    <property type="entry name" value="DADACBPTASE1"/>
</dbReference>
<evidence type="ECO:0000256" key="3">
    <source>
        <dbReference type="ARBA" id="ARBA00022801"/>
    </source>
</evidence>
<keyword evidence="11" id="KW-0812">Transmembrane</keyword>
<dbReference type="GO" id="GO:0009252">
    <property type="term" value="P:peptidoglycan biosynthetic process"/>
    <property type="evidence" value="ECO:0007669"/>
    <property type="project" value="UniProtKB-KW"/>
</dbReference>
<gene>
    <name evidence="13" type="ORF">H9Q79_00695</name>
</gene>
<keyword evidence="6" id="KW-0961">Cell wall biogenesis/degradation</keyword>
<feature type="region of interest" description="Disordered" evidence="10">
    <location>
        <begin position="52"/>
        <end position="76"/>
    </location>
</feature>
<evidence type="ECO:0000256" key="9">
    <source>
        <dbReference type="RuleBase" id="RU004016"/>
    </source>
</evidence>
<evidence type="ECO:0000256" key="7">
    <source>
        <dbReference type="PIRSR" id="PIRSR618044-1"/>
    </source>
</evidence>
<dbReference type="GO" id="GO:0071555">
    <property type="term" value="P:cell wall organization"/>
    <property type="evidence" value="ECO:0007669"/>
    <property type="project" value="UniProtKB-KW"/>
</dbReference>
<dbReference type="Gene3D" id="3.40.710.10">
    <property type="entry name" value="DD-peptidase/beta-lactamase superfamily"/>
    <property type="match status" value="1"/>
</dbReference>
<dbReference type="GO" id="GO:0009002">
    <property type="term" value="F:serine-type D-Ala-D-Ala carboxypeptidase activity"/>
    <property type="evidence" value="ECO:0007669"/>
    <property type="project" value="InterPro"/>
</dbReference>
<dbReference type="PANTHER" id="PTHR21581:SF33">
    <property type="entry name" value="D-ALANYL-D-ALANINE CARBOXYPEPTIDASE DACB"/>
    <property type="match status" value="1"/>
</dbReference>
<protein>
    <submittedName>
        <fullName evidence="13">D-alanyl-D-alanine carboxypeptidase</fullName>
    </submittedName>
</protein>
<keyword evidence="11" id="KW-1133">Transmembrane helix</keyword>
<evidence type="ECO:0000256" key="10">
    <source>
        <dbReference type="SAM" id="MobiDB-lite"/>
    </source>
</evidence>
<sequence length="349" mass="37855">MISYNNNDYDKKSRRKQVKRRRTFQRAVCIILCLFMGAAVFGAVSLISVGKEASPPGKRSAENTGGFSQMNGRQSGRVSANANQNNLISADITAENAIVINTGTDTALYQKNSTDEVAPASTAKMITALTALDYCAPEDELTVGGEIEMIQEDSSRAWLTRGDILTVRQLLIALMLPSGNDAAYTLAVNAGKSIAGDNSLTNKQSVDIFMGKVNEKARALGAEKSNFVVPDGYDAEGQYTTAYDLAVIAKACLDNPTISEIVASYTSYEKWVNGREVTYNNTNELLNPDSQYYRPEVIGLKTGNSSLSGACLISAAVINGETYICVMMRSTKDARFQDSVDIYDEIKNQ</sequence>
<proteinExistence type="inferred from homology"/>
<feature type="binding site" evidence="8">
    <location>
        <position position="301"/>
    </location>
    <ligand>
        <name>substrate</name>
    </ligand>
</feature>
<keyword evidence="14" id="KW-1185">Reference proteome</keyword>
<dbReference type="Proteomes" id="UP000515860">
    <property type="component" value="Chromosome"/>
</dbReference>
<feature type="active site" description="Acyl-ester intermediate" evidence="7">
    <location>
        <position position="121"/>
    </location>
</feature>
<feature type="domain" description="Peptidase S11 D-alanyl-D-alanine carboxypeptidase A N-terminal" evidence="12">
    <location>
        <begin position="89"/>
        <end position="329"/>
    </location>
</feature>
<keyword evidence="4" id="KW-0133">Cell shape</keyword>
<reference evidence="13 14" key="1">
    <citation type="submission" date="2020-08" db="EMBL/GenBank/DDBJ databases">
        <authorList>
            <person name="Liu C."/>
            <person name="Sun Q."/>
        </authorList>
    </citation>
    <scope>NUCLEOTIDE SEQUENCE [LARGE SCALE GENOMIC DNA]</scope>
    <source>
        <strain evidence="13 14">NSJ-29</strain>
    </source>
</reference>
<dbReference type="PANTHER" id="PTHR21581">
    <property type="entry name" value="D-ALANYL-D-ALANINE CARBOXYPEPTIDASE"/>
    <property type="match status" value="1"/>
</dbReference>
<evidence type="ECO:0000313" key="13">
    <source>
        <dbReference type="EMBL" id="QNM08862.1"/>
    </source>
</evidence>
<organism evidence="13 14">
    <name type="scientific">Wansuia hejianensis</name>
    <dbReference type="NCBI Taxonomy" id="2763667"/>
    <lineage>
        <taxon>Bacteria</taxon>
        <taxon>Bacillati</taxon>
        <taxon>Bacillota</taxon>
        <taxon>Clostridia</taxon>
        <taxon>Lachnospirales</taxon>
        <taxon>Lachnospiraceae</taxon>
        <taxon>Wansuia</taxon>
    </lineage>
</organism>
<dbReference type="SUPFAM" id="SSF56601">
    <property type="entry name" value="beta-lactamase/transpeptidase-like"/>
    <property type="match status" value="1"/>
</dbReference>
<comment type="similarity">
    <text evidence="1 9">Belongs to the peptidase S11 family.</text>
</comment>
<evidence type="ECO:0000256" key="1">
    <source>
        <dbReference type="ARBA" id="ARBA00007164"/>
    </source>
</evidence>
<feature type="transmembrane region" description="Helical" evidence="11">
    <location>
        <begin position="24"/>
        <end position="49"/>
    </location>
</feature>
<evidence type="ECO:0000256" key="5">
    <source>
        <dbReference type="ARBA" id="ARBA00022984"/>
    </source>
</evidence>
<keyword evidence="3" id="KW-0378">Hydrolase</keyword>
<feature type="compositionally biased region" description="Polar residues" evidence="10">
    <location>
        <begin position="62"/>
        <end position="76"/>
    </location>
</feature>
<evidence type="ECO:0000256" key="4">
    <source>
        <dbReference type="ARBA" id="ARBA00022960"/>
    </source>
</evidence>
<dbReference type="Pfam" id="PF00768">
    <property type="entry name" value="Peptidase_S11"/>
    <property type="match status" value="1"/>
</dbReference>